<dbReference type="KEGG" id="metu:GNH96_13830"/>
<evidence type="ECO:0000313" key="3">
    <source>
        <dbReference type="Proteomes" id="UP000503004"/>
    </source>
</evidence>
<dbReference type="RefSeq" id="WP_169604200.1">
    <property type="nucleotide sequence ID" value="NZ_CP046565.1"/>
</dbReference>
<evidence type="ECO:0000313" key="2">
    <source>
        <dbReference type="EMBL" id="QJD30926.1"/>
    </source>
</evidence>
<accession>A0A858QB67</accession>
<dbReference type="EMBL" id="CP046565">
    <property type="protein sequence ID" value="QJD30926.1"/>
    <property type="molecule type" value="Genomic_DNA"/>
</dbReference>
<keyword evidence="1" id="KW-1133">Transmembrane helix</keyword>
<keyword evidence="1" id="KW-0812">Transmembrane</keyword>
<keyword evidence="1" id="KW-0472">Membrane</keyword>
<dbReference type="AlphaFoldDB" id="A0A858QB67"/>
<reference evidence="3" key="1">
    <citation type="submission" date="2019-12" db="EMBL/GenBank/DDBJ databases">
        <authorList>
            <person name="Awala S.I."/>
            <person name="Rhee S.K."/>
        </authorList>
    </citation>
    <scope>NUCLEOTIDE SEQUENCE [LARGE SCALE GENOMIC DNA]</scope>
    <source>
        <strain evidence="3">IM1</strain>
    </source>
</reference>
<dbReference type="Proteomes" id="UP000503004">
    <property type="component" value="Chromosome"/>
</dbReference>
<evidence type="ECO:0000256" key="1">
    <source>
        <dbReference type="SAM" id="Phobius"/>
    </source>
</evidence>
<feature type="transmembrane region" description="Helical" evidence="1">
    <location>
        <begin position="34"/>
        <end position="51"/>
    </location>
</feature>
<organism evidence="2 3">
    <name type="scientific">Methylococcus geothermalis</name>
    <dbReference type="NCBI Taxonomy" id="2681310"/>
    <lineage>
        <taxon>Bacteria</taxon>
        <taxon>Pseudomonadati</taxon>
        <taxon>Pseudomonadota</taxon>
        <taxon>Gammaproteobacteria</taxon>
        <taxon>Methylococcales</taxon>
        <taxon>Methylococcaceae</taxon>
        <taxon>Methylococcus</taxon>
    </lineage>
</organism>
<keyword evidence="3" id="KW-1185">Reference proteome</keyword>
<gene>
    <name evidence="2" type="ORF">GNH96_13830</name>
</gene>
<name>A0A858QB67_9GAMM</name>
<protein>
    <submittedName>
        <fullName evidence="2">Uncharacterized protein</fullName>
    </submittedName>
</protein>
<proteinExistence type="predicted"/>
<sequence length="52" mass="5744">MPNEPTLKEHTKKVFKETVDIYRKDLIALLNNPLPIAIAAAVIVLFLLAIGS</sequence>